<dbReference type="Proteomes" id="UP000789366">
    <property type="component" value="Unassembled WGS sequence"/>
</dbReference>
<organism evidence="1 2">
    <name type="scientific">Cetraspora pellucida</name>
    <dbReference type="NCBI Taxonomy" id="1433469"/>
    <lineage>
        <taxon>Eukaryota</taxon>
        <taxon>Fungi</taxon>
        <taxon>Fungi incertae sedis</taxon>
        <taxon>Mucoromycota</taxon>
        <taxon>Glomeromycotina</taxon>
        <taxon>Glomeromycetes</taxon>
        <taxon>Diversisporales</taxon>
        <taxon>Gigasporaceae</taxon>
        <taxon>Cetraspora</taxon>
    </lineage>
</organism>
<evidence type="ECO:0000313" key="1">
    <source>
        <dbReference type="EMBL" id="CAG8679632.1"/>
    </source>
</evidence>
<dbReference type="EMBL" id="CAJVPW010018019">
    <property type="protein sequence ID" value="CAG8679632.1"/>
    <property type="molecule type" value="Genomic_DNA"/>
</dbReference>
<keyword evidence="2" id="KW-1185">Reference proteome</keyword>
<accession>A0ACA9NZ35</accession>
<feature type="non-terminal residue" evidence="1">
    <location>
        <position position="322"/>
    </location>
</feature>
<sequence length="322" mass="35338">NILYTLGGNTDPNSVSFSPSNDFFYLNISVAFDITNIPWINLSNVVDTPKQGGAAVSAGGPNKNIIFLFGGEVDNSSHGISLVHEYDTTKNVWRTPIIQGIQPPRRAFLRSVTDVTGKMYLFGGTYDNYTGNSTFAFDNRMDILDTIGLTWSKGTELQAPTPRDGFSATLLPNGIIVYLGGNGLNPQNLREITVGTIPEPRAHHSSVLGLNNDRLIIYGGYTGIQYSRSPIVYNLTVLDIRNKPYKWITPNVSGIIPSTPHAHTANVIGRYMIVTYGFLASQNHINPDIYILDIGDDSEYKWVTSFDPNLSPVLSSNSSLDK</sequence>
<proteinExistence type="predicted"/>
<comment type="caution">
    <text evidence="1">The sequence shown here is derived from an EMBL/GenBank/DDBJ whole genome shotgun (WGS) entry which is preliminary data.</text>
</comment>
<feature type="non-terminal residue" evidence="1">
    <location>
        <position position="1"/>
    </location>
</feature>
<gene>
    <name evidence="1" type="ORF">SPELUC_LOCUS10084</name>
</gene>
<evidence type="ECO:0000313" key="2">
    <source>
        <dbReference type="Proteomes" id="UP000789366"/>
    </source>
</evidence>
<protein>
    <submittedName>
        <fullName evidence="1">8625_t:CDS:1</fullName>
    </submittedName>
</protein>
<name>A0ACA9NZ35_9GLOM</name>
<reference evidence="1" key="1">
    <citation type="submission" date="2021-06" db="EMBL/GenBank/DDBJ databases">
        <authorList>
            <person name="Kallberg Y."/>
            <person name="Tangrot J."/>
            <person name="Rosling A."/>
        </authorList>
    </citation>
    <scope>NUCLEOTIDE SEQUENCE</scope>
    <source>
        <strain evidence="1">28 12/20/2015</strain>
    </source>
</reference>